<dbReference type="GO" id="GO:0035556">
    <property type="term" value="P:intracellular signal transduction"/>
    <property type="evidence" value="ECO:0007669"/>
    <property type="project" value="InterPro"/>
</dbReference>
<dbReference type="InterPro" id="IPR029787">
    <property type="entry name" value="Nucleotide_cyclase"/>
</dbReference>
<evidence type="ECO:0000313" key="4">
    <source>
        <dbReference type="Proteomes" id="UP000199462"/>
    </source>
</evidence>
<dbReference type="InterPro" id="IPR050697">
    <property type="entry name" value="Adenylyl/Guanylyl_Cyclase_3/4"/>
</dbReference>
<dbReference type="RefSeq" id="WP_245786966.1">
    <property type="nucleotide sequence ID" value="NZ_FOYX01000001.1"/>
</dbReference>
<dbReference type="EMBL" id="FOYX01000001">
    <property type="protein sequence ID" value="SFR60985.1"/>
    <property type="molecule type" value="Genomic_DNA"/>
</dbReference>
<keyword evidence="4" id="KW-1185">Reference proteome</keyword>
<keyword evidence="1" id="KW-0472">Membrane</keyword>
<dbReference type="AlphaFoldDB" id="A0A1I6I2R7"/>
<dbReference type="PANTHER" id="PTHR43081:SF1">
    <property type="entry name" value="ADENYLATE CYCLASE, TERMINAL-DIFFERENTIATION SPECIFIC"/>
    <property type="match status" value="1"/>
</dbReference>
<proteinExistence type="predicted"/>
<organism evidence="3 4">
    <name type="scientific">Maribacter stanieri</name>
    <dbReference type="NCBI Taxonomy" id="440514"/>
    <lineage>
        <taxon>Bacteria</taxon>
        <taxon>Pseudomonadati</taxon>
        <taxon>Bacteroidota</taxon>
        <taxon>Flavobacteriia</taxon>
        <taxon>Flavobacteriales</taxon>
        <taxon>Flavobacteriaceae</taxon>
        <taxon>Maribacter</taxon>
    </lineage>
</organism>
<keyword evidence="1" id="KW-1133">Transmembrane helix</keyword>
<dbReference type="PROSITE" id="PS50125">
    <property type="entry name" value="GUANYLATE_CYCLASE_2"/>
    <property type="match status" value="1"/>
</dbReference>
<evidence type="ECO:0000313" key="3">
    <source>
        <dbReference type="EMBL" id="SFR60985.1"/>
    </source>
</evidence>
<name>A0A1I6I2R7_9FLAO</name>
<gene>
    <name evidence="3" type="ORF">SAMN04488010_1038</name>
</gene>
<feature type="domain" description="Guanylate cyclase" evidence="2">
    <location>
        <begin position="184"/>
        <end position="313"/>
    </location>
</feature>
<dbReference type="PANTHER" id="PTHR43081">
    <property type="entry name" value="ADENYLATE CYCLASE, TERMINAL-DIFFERENTIATION SPECIFIC-RELATED"/>
    <property type="match status" value="1"/>
</dbReference>
<dbReference type="GO" id="GO:0004016">
    <property type="term" value="F:adenylate cyclase activity"/>
    <property type="evidence" value="ECO:0007669"/>
    <property type="project" value="UniProtKB-ARBA"/>
</dbReference>
<dbReference type="InterPro" id="IPR001054">
    <property type="entry name" value="A/G_cyclase"/>
</dbReference>
<dbReference type="CDD" id="cd07302">
    <property type="entry name" value="CHD"/>
    <property type="match status" value="1"/>
</dbReference>
<keyword evidence="1" id="KW-0812">Transmembrane</keyword>
<accession>A0A1I6I2R7</accession>
<dbReference type="Pfam" id="PF00211">
    <property type="entry name" value="Guanylate_cyc"/>
    <property type="match status" value="1"/>
</dbReference>
<dbReference type="SUPFAM" id="SSF55073">
    <property type="entry name" value="Nucleotide cyclase"/>
    <property type="match status" value="1"/>
</dbReference>
<feature type="transmembrane region" description="Helical" evidence="1">
    <location>
        <begin position="54"/>
        <end position="77"/>
    </location>
</feature>
<feature type="transmembrane region" description="Helical" evidence="1">
    <location>
        <begin position="89"/>
        <end position="112"/>
    </location>
</feature>
<dbReference type="Proteomes" id="UP000199462">
    <property type="component" value="Unassembled WGS sequence"/>
</dbReference>
<evidence type="ECO:0000259" key="2">
    <source>
        <dbReference type="PROSITE" id="PS50125"/>
    </source>
</evidence>
<protein>
    <submittedName>
        <fullName evidence="3">Adenylate cyclase</fullName>
    </submittedName>
</protein>
<feature type="transmembrane region" description="Helical" evidence="1">
    <location>
        <begin position="132"/>
        <end position="155"/>
    </location>
</feature>
<evidence type="ECO:0000256" key="1">
    <source>
        <dbReference type="SAM" id="Phobius"/>
    </source>
</evidence>
<dbReference type="Gene3D" id="3.30.70.1230">
    <property type="entry name" value="Nucleotide cyclase"/>
    <property type="match status" value="1"/>
</dbReference>
<feature type="transmembrane region" description="Helical" evidence="1">
    <location>
        <begin position="14"/>
        <end position="34"/>
    </location>
</feature>
<reference evidence="4" key="1">
    <citation type="submission" date="2016-10" db="EMBL/GenBank/DDBJ databases">
        <authorList>
            <person name="Varghese N."/>
            <person name="Submissions S."/>
        </authorList>
    </citation>
    <scope>NUCLEOTIDE SEQUENCE [LARGE SCALE GENOMIC DNA]</scope>
    <source>
        <strain evidence="4">DSM 19891</strain>
    </source>
</reference>
<dbReference type="STRING" id="440514.SAMN04488010_1038"/>
<sequence>MSLTPKSKRRLQRILPFGIIWCLIGFFVLFIQEAATSHQNLNPNVVITLTPKVLAFAIISVTLIGLLVGAVEILWLGKLFNNKSFYKKIFYKLSTYSFFLIITIIIVYPIAASIELGVPPSNEKVLNKLSNFLISIDFLSTMISIAVSLFVSLFYSEISYNVGDAVLMNFFTGKYHKPIQEKRIFLFCDMKSSTTIAEHLGHIEYFKMLKAYYADFTNAIINHSGAVYQYVGDEIIISWKYEEGIKNNNWINCFLTMKQDLHKKADWYKDNFGLEPTFKSGFHLGEVTTGEIGTLKKEIIFTGDVLNTTARIQGLCNSHNVDILISEELIKELKPKHGFKVKSMGITELKGKEEKMELFTIARSN</sequence>
<dbReference type="GO" id="GO:0009190">
    <property type="term" value="P:cyclic nucleotide biosynthetic process"/>
    <property type="evidence" value="ECO:0007669"/>
    <property type="project" value="InterPro"/>
</dbReference>